<evidence type="ECO:0008006" key="3">
    <source>
        <dbReference type="Google" id="ProtNLM"/>
    </source>
</evidence>
<sequence>MSIELRPATTDDAEAAMRLHLRCRGAAFLWVLEDNPRAQAFYARNSFGADGARDVLGADWHNLPEIRRVRPAVAG</sequence>
<protein>
    <recommendedName>
        <fullName evidence="3">Acetyltransferase (GNAT) family protein</fullName>
    </recommendedName>
</protein>
<dbReference type="AlphaFoldDB" id="A0A7Y7IGB3"/>
<dbReference type="Proteomes" id="UP000543556">
    <property type="component" value="Unassembled WGS sequence"/>
</dbReference>
<dbReference type="EMBL" id="JAAMFM010000010">
    <property type="protein sequence ID" value="NVM94970.1"/>
    <property type="molecule type" value="Genomic_DNA"/>
</dbReference>
<evidence type="ECO:0000313" key="1">
    <source>
        <dbReference type="EMBL" id="NVM94970.1"/>
    </source>
</evidence>
<evidence type="ECO:0000313" key="2">
    <source>
        <dbReference type="Proteomes" id="UP000543556"/>
    </source>
</evidence>
<dbReference type="Gene3D" id="3.40.630.30">
    <property type="match status" value="1"/>
</dbReference>
<accession>A0A7Y7IGB3</accession>
<comment type="caution">
    <text evidence="1">The sequence shown here is derived from an EMBL/GenBank/DDBJ whole genome shotgun (WGS) entry which is preliminary data.</text>
</comment>
<gene>
    <name evidence="1" type="ORF">G6034_08595</name>
</gene>
<keyword evidence="2" id="KW-1185">Reference proteome</keyword>
<organism evidence="1 2">
    <name type="scientific">Arthrobacter wenxiniae</name>
    <dbReference type="NCBI Taxonomy" id="2713570"/>
    <lineage>
        <taxon>Bacteria</taxon>
        <taxon>Bacillati</taxon>
        <taxon>Actinomycetota</taxon>
        <taxon>Actinomycetes</taxon>
        <taxon>Micrococcales</taxon>
        <taxon>Micrococcaceae</taxon>
        <taxon>Arthrobacter</taxon>
    </lineage>
</organism>
<proteinExistence type="predicted"/>
<reference evidence="1 2" key="1">
    <citation type="submission" date="2020-02" db="EMBL/GenBank/DDBJ databases">
        <title>Genome sequence of strain AETb3-4.</title>
        <authorList>
            <person name="Gao J."/>
            <person name="Zhang X."/>
        </authorList>
    </citation>
    <scope>NUCLEOTIDE SEQUENCE [LARGE SCALE GENOMIC DNA]</scope>
    <source>
        <strain evidence="1 2">AETb3-4</strain>
    </source>
</reference>
<dbReference type="RefSeq" id="WP_176634699.1">
    <property type="nucleotide sequence ID" value="NZ_JAAMFM010000010.1"/>
</dbReference>
<name>A0A7Y7IGB3_9MICC</name>